<gene>
    <name evidence="2" type="ORF">Tpal_2314</name>
</gene>
<dbReference type="PANTHER" id="PTHR30543">
    <property type="entry name" value="CHROMATE REDUCTASE"/>
    <property type="match status" value="1"/>
</dbReference>
<dbReference type="EMBL" id="FJNE01000007">
    <property type="protein sequence ID" value="CZQ98787.1"/>
    <property type="molecule type" value="Genomic_DNA"/>
</dbReference>
<evidence type="ECO:0000313" key="2">
    <source>
        <dbReference type="EMBL" id="CZQ98787.1"/>
    </source>
</evidence>
<keyword evidence="3" id="KW-1185">Reference proteome</keyword>
<protein>
    <submittedName>
        <fullName evidence="2">Nadph-dependent fmn reductase</fullName>
    </submittedName>
</protein>
<dbReference type="Gene3D" id="3.40.50.360">
    <property type="match status" value="1"/>
</dbReference>
<dbReference type="InterPro" id="IPR050712">
    <property type="entry name" value="NAD(P)H-dep_reductase"/>
</dbReference>
<dbReference type="InterPro" id="IPR029039">
    <property type="entry name" value="Flavoprotein-like_sf"/>
</dbReference>
<dbReference type="Pfam" id="PF03358">
    <property type="entry name" value="FMN_red"/>
    <property type="match status" value="1"/>
</dbReference>
<evidence type="ECO:0000313" key="3">
    <source>
        <dbReference type="Proteomes" id="UP000242754"/>
    </source>
</evidence>
<dbReference type="OrthoDB" id="9812295at2"/>
<dbReference type="GO" id="GO:0005829">
    <property type="term" value="C:cytosol"/>
    <property type="evidence" value="ECO:0007669"/>
    <property type="project" value="TreeGrafter"/>
</dbReference>
<reference evidence="2 3" key="1">
    <citation type="submission" date="2016-02" db="EMBL/GenBank/DDBJ databases">
        <authorList>
            <person name="Wen L."/>
            <person name="He K."/>
            <person name="Yang H."/>
        </authorList>
    </citation>
    <scope>NUCLEOTIDE SEQUENCE [LARGE SCALE GENOMIC DNA]</scope>
    <source>
        <strain evidence="2">Trichococcus palustris</strain>
    </source>
</reference>
<proteinExistence type="predicted"/>
<name>A0A143YWF1_9LACT</name>
<dbReference type="RefSeq" id="WP_087033863.1">
    <property type="nucleotide sequence ID" value="NZ_FJNE01000007.1"/>
</dbReference>
<dbReference type="SUPFAM" id="SSF52218">
    <property type="entry name" value="Flavoproteins"/>
    <property type="match status" value="1"/>
</dbReference>
<dbReference type="InterPro" id="IPR005025">
    <property type="entry name" value="FMN_Rdtase-like_dom"/>
</dbReference>
<sequence>MKNIVAIVGTNSKKSTNRQLLQYIQRHFAESANIELIEINDVPLFTKFNRGKYPESVLTISQKIEAADGVIISSPEYDHAITASLMNLLEWLSLGLYSLVDKPVMLTGASYGRLGSLRAQGHLRQILDAPELKARVMPNSEFLVGNSLGAFDKNGDLKDPALVKQLNALFEDFIYFAEITNKLSKARQGNIEAAKAFSWNKE</sequence>
<dbReference type="Proteomes" id="UP000242754">
    <property type="component" value="Unassembled WGS sequence"/>
</dbReference>
<dbReference type="STRING" id="140314.SAMN04488076_1105"/>
<evidence type="ECO:0000259" key="1">
    <source>
        <dbReference type="Pfam" id="PF03358"/>
    </source>
</evidence>
<dbReference type="GO" id="GO:0010181">
    <property type="term" value="F:FMN binding"/>
    <property type="evidence" value="ECO:0007669"/>
    <property type="project" value="TreeGrafter"/>
</dbReference>
<feature type="domain" description="NADPH-dependent FMN reductase-like" evidence="1">
    <location>
        <begin position="3"/>
        <end position="147"/>
    </location>
</feature>
<dbReference type="PANTHER" id="PTHR30543:SF21">
    <property type="entry name" value="NAD(P)H-DEPENDENT FMN REDUCTASE LOT6"/>
    <property type="match status" value="1"/>
</dbReference>
<dbReference type="AlphaFoldDB" id="A0A143YWF1"/>
<dbReference type="GO" id="GO:0016491">
    <property type="term" value="F:oxidoreductase activity"/>
    <property type="evidence" value="ECO:0007669"/>
    <property type="project" value="InterPro"/>
</dbReference>
<accession>A0A143YWF1</accession>
<organism evidence="2 3">
    <name type="scientific">Trichococcus palustris</name>
    <dbReference type="NCBI Taxonomy" id="140314"/>
    <lineage>
        <taxon>Bacteria</taxon>
        <taxon>Bacillati</taxon>
        <taxon>Bacillota</taxon>
        <taxon>Bacilli</taxon>
        <taxon>Lactobacillales</taxon>
        <taxon>Carnobacteriaceae</taxon>
        <taxon>Trichococcus</taxon>
    </lineage>
</organism>